<organism evidence="2 3">
    <name type="scientific">Prosthecochloris vibrioformis</name>
    <name type="common">Chlorobium vibrioforme</name>
    <dbReference type="NCBI Taxonomy" id="1098"/>
    <lineage>
        <taxon>Bacteria</taxon>
        <taxon>Pseudomonadati</taxon>
        <taxon>Chlorobiota</taxon>
        <taxon>Chlorobiia</taxon>
        <taxon>Chlorobiales</taxon>
        <taxon>Chlorobiaceae</taxon>
        <taxon>Prosthecochloris</taxon>
    </lineage>
</organism>
<evidence type="ECO:0000259" key="1">
    <source>
        <dbReference type="Pfam" id="PF01863"/>
    </source>
</evidence>
<dbReference type="RefSeq" id="WP_139626830.1">
    <property type="nucleotide sequence ID" value="NZ_VDCI01000009.1"/>
</dbReference>
<dbReference type="EMBL" id="VDCI01000009">
    <property type="protein sequence ID" value="TNJ36031.1"/>
    <property type="molecule type" value="Genomic_DNA"/>
</dbReference>
<protein>
    <submittedName>
        <fullName evidence="2">M48 family metallopeptidase</fullName>
    </submittedName>
</protein>
<accession>A0A5C4RZD9</accession>
<keyword evidence="3" id="KW-1185">Reference proteome</keyword>
<dbReference type="PANTHER" id="PTHR30399">
    <property type="entry name" value="UNCHARACTERIZED PROTEIN YGJP"/>
    <property type="match status" value="1"/>
</dbReference>
<sequence length="238" mass="27177">MQGERAYSVRENRRLKHPRIMVTALGEVVVVVPPGFDCATIPGLLRDKEAWIAEALRRRQVAAGSEQGRQALLFPDKIELRGIGELWGVEYCHKPGCMLELEVVDRAGLRMSGDLDAHAASAKLLQEWLKWKARDVLPGWLQRVARQHGFSYERVSVRHQKTRWGSCSGQGTISLNIKLLFLPSELVEHVLIHELCHTVHPNHSRAFWELVGRCDPNTDRNRRELRLASRSMPLFLEL</sequence>
<evidence type="ECO:0000313" key="2">
    <source>
        <dbReference type="EMBL" id="TNJ36031.1"/>
    </source>
</evidence>
<gene>
    <name evidence="2" type="ORF">FGF68_09305</name>
</gene>
<dbReference type="CDD" id="cd07344">
    <property type="entry name" value="M48_yhfN_like"/>
    <property type="match status" value="1"/>
</dbReference>
<name>A0A5C4RZD9_PROVB</name>
<dbReference type="InterPro" id="IPR053136">
    <property type="entry name" value="UTP_pyrophosphatase-like"/>
</dbReference>
<evidence type="ECO:0000313" key="3">
    <source>
        <dbReference type="Proteomes" id="UP000309544"/>
    </source>
</evidence>
<dbReference type="Pfam" id="PF01863">
    <property type="entry name" value="YgjP-like"/>
    <property type="match status" value="1"/>
</dbReference>
<feature type="domain" description="YgjP-like metallopeptidase" evidence="1">
    <location>
        <begin position="16"/>
        <end position="226"/>
    </location>
</feature>
<comment type="caution">
    <text evidence="2">The sequence shown here is derived from an EMBL/GenBank/DDBJ whole genome shotgun (WGS) entry which is preliminary data.</text>
</comment>
<proteinExistence type="predicted"/>
<reference evidence="2 3" key="1">
    <citation type="submission" date="2019-05" db="EMBL/GenBank/DDBJ databases">
        <title>Draft Whole-Genome sequence of the green sulfur bacterium Prosthecochloris vibrioformis DSM 260.</title>
        <authorList>
            <person name="Meyer T.E."/>
            <person name="Kyndt J.A."/>
        </authorList>
    </citation>
    <scope>NUCLEOTIDE SEQUENCE [LARGE SCALE GENOMIC DNA]</scope>
    <source>
        <strain evidence="2 3">DSM 260</strain>
    </source>
</reference>
<dbReference type="Gene3D" id="3.30.2010.10">
    <property type="entry name" value="Metalloproteases ('zincins'), catalytic domain"/>
    <property type="match status" value="1"/>
</dbReference>
<dbReference type="InterPro" id="IPR002725">
    <property type="entry name" value="YgjP-like_metallopeptidase"/>
</dbReference>
<dbReference type="AlphaFoldDB" id="A0A5C4RZD9"/>
<dbReference type="Proteomes" id="UP000309544">
    <property type="component" value="Unassembled WGS sequence"/>
</dbReference>
<dbReference type="PANTHER" id="PTHR30399:SF1">
    <property type="entry name" value="UTP PYROPHOSPHATASE"/>
    <property type="match status" value="1"/>
</dbReference>